<proteinExistence type="predicted"/>
<protein>
    <recommendedName>
        <fullName evidence="1">SCP domain-containing protein</fullName>
    </recommendedName>
</protein>
<dbReference type="RefSeq" id="XP_019033987.1">
    <property type="nucleotide sequence ID" value="XM_019174180.1"/>
</dbReference>
<sequence length="290" mass="31814">MSDLDQAALDAIIEILMTEVAEELLDECKEPEPLHNSKRTVQMALEEFLEGRFRSQGMRTYLGTTPIEYVTAEERLFTTFWILRTGASFETAAEEFARSPETISLSFHAVILALCKVKYTIHGSSSQHEKALSTAPISLSLSGKEYNELISTERDRHLPMYWLPGHSTSGSPVDLTERTLVPLVRVATASPTLSKLGPTAKSASPLHSFPTIPAFCRPRTDESIADYDASNPQGPHFTQVLWKSSTKLGCAQTSCADGIIFTGYGDSPFIVCEYDPAGNVAGQYGDNVQV</sequence>
<dbReference type="SUPFAM" id="SSF55797">
    <property type="entry name" value="PR-1-like"/>
    <property type="match status" value="1"/>
</dbReference>
<evidence type="ECO:0000259" key="1">
    <source>
        <dbReference type="SMART" id="SM00198"/>
    </source>
</evidence>
<dbReference type="AlphaFoldDB" id="A0A1E3JZJ8"/>
<dbReference type="PRINTS" id="PR00837">
    <property type="entry name" value="V5TPXLIKE"/>
</dbReference>
<dbReference type="InterPro" id="IPR035940">
    <property type="entry name" value="CAP_sf"/>
</dbReference>
<accession>A0A1E3JZJ8</accession>
<evidence type="ECO:0000313" key="2">
    <source>
        <dbReference type="EMBL" id="ODO05332.1"/>
    </source>
</evidence>
<dbReference type="OrthoDB" id="337038at2759"/>
<organism evidence="2 3">
    <name type="scientific">Cryptococcus wingfieldii CBS 7118</name>
    <dbReference type="NCBI Taxonomy" id="1295528"/>
    <lineage>
        <taxon>Eukaryota</taxon>
        <taxon>Fungi</taxon>
        <taxon>Dikarya</taxon>
        <taxon>Basidiomycota</taxon>
        <taxon>Agaricomycotina</taxon>
        <taxon>Tremellomycetes</taxon>
        <taxon>Tremellales</taxon>
        <taxon>Cryptococcaceae</taxon>
        <taxon>Cryptococcus</taxon>
    </lineage>
</organism>
<dbReference type="InterPro" id="IPR014044">
    <property type="entry name" value="CAP_dom"/>
</dbReference>
<name>A0A1E3JZJ8_9TREE</name>
<dbReference type="Proteomes" id="UP000094819">
    <property type="component" value="Unassembled WGS sequence"/>
</dbReference>
<dbReference type="PANTHER" id="PTHR10334">
    <property type="entry name" value="CYSTEINE-RICH SECRETORY PROTEIN-RELATED"/>
    <property type="match status" value="1"/>
</dbReference>
<dbReference type="SMART" id="SM00198">
    <property type="entry name" value="SCP"/>
    <property type="match status" value="1"/>
</dbReference>
<dbReference type="Gene3D" id="3.40.33.10">
    <property type="entry name" value="CAP"/>
    <property type="match status" value="1"/>
</dbReference>
<dbReference type="GeneID" id="30191238"/>
<keyword evidence="3" id="KW-1185">Reference proteome</keyword>
<reference evidence="2 3" key="1">
    <citation type="submission" date="2016-06" db="EMBL/GenBank/DDBJ databases">
        <title>Evolution of pathogenesis and genome organization in the Tremellales.</title>
        <authorList>
            <person name="Cuomo C."/>
            <person name="Litvintseva A."/>
            <person name="Heitman J."/>
            <person name="Chen Y."/>
            <person name="Sun S."/>
            <person name="Springer D."/>
            <person name="Dromer F."/>
            <person name="Young S."/>
            <person name="Zeng Q."/>
            <person name="Chapman S."/>
            <person name="Gujja S."/>
            <person name="Saif S."/>
            <person name="Birren B."/>
        </authorList>
    </citation>
    <scope>NUCLEOTIDE SEQUENCE [LARGE SCALE GENOMIC DNA]</scope>
    <source>
        <strain evidence="2 3">CBS 7118</strain>
    </source>
</reference>
<dbReference type="InterPro" id="IPR001283">
    <property type="entry name" value="CRISP-related"/>
</dbReference>
<dbReference type="Pfam" id="PF00188">
    <property type="entry name" value="CAP"/>
    <property type="match status" value="1"/>
</dbReference>
<feature type="domain" description="SCP" evidence="1">
    <location>
        <begin position="167"/>
        <end position="282"/>
    </location>
</feature>
<dbReference type="EMBL" id="AWGH01000004">
    <property type="protein sequence ID" value="ODO05332.1"/>
    <property type="molecule type" value="Genomic_DNA"/>
</dbReference>
<gene>
    <name evidence="2" type="ORF">L198_02025</name>
</gene>
<evidence type="ECO:0000313" key="3">
    <source>
        <dbReference type="Proteomes" id="UP000094819"/>
    </source>
</evidence>
<comment type="caution">
    <text evidence="2">The sequence shown here is derived from an EMBL/GenBank/DDBJ whole genome shotgun (WGS) entry which is preliminary data.</text>
</comment>